<dbReference type="InterPro" id="IPR001991">
    <property type="entry name" value="Na-dicarboxylate_symporter"/>
</dbReference>
<feature type="transmembrane region" description="Helical" evidence="6">
    <location>
        <begin position="6"/>
        <end position="24"/>
    </location>
</feature>
<dbReference type="PANTHER" id="PTHR42865:SF8">
    <property type="entry name" value="SERINE_THREONINE TRANSPORTER SSTT"/>
    <property type="match status" value="1"/>
</dbReference>
<gene>
    <name evidence="7" type="ORF">BGI42_00135</name>
</gene>
<evidence type="ECO:0000256" key="5">
    <source>
        <dbReference type="ARBA" id="ARBA00023136"/>
    </source>
</evidence>
<evidence type="ECO:0000256" key="6">
    <source>
        <dbReference type="SAM" id="Phobius"/>
    </source>
</evidence>
<feature type="transmembrane region" description="Helical" evidence="6">
    <location>
        <begin position="201"/>
        <end position="221"/>
    </location>
</feature>
<evidence type="ECO:0000256" key="1">
    <source>
        <dbReference type="ARBA" id="ARBA00004141"/>
    </source>
</evidence>
<dbReference type="STRING" id="394958.BGI42_00135"/>
<feature type="transmembrane region" description="Helical" evidence="6">
    <location>
        <begin position="273"/>
        <end position="299"/>
    </location>
</feature>
<dbReference type="GO" id="GO:0005295">
    <property type="term" value="F:neutral L-amino acid:sodium symporter activity"/>
    <property type="evidence" value="ECO:0007669"/>
    <property type="project" value="TreeGrafter"/>
</dbReference>
<feature type="transmembrane region" description="Helical" evidence="6">
    <location>
        <begin position="36"/>
        <end position="59"/>
    </location>
</feature>
<evidence type="ECO:0000313" key="7">
    <source>
        <dbReference type="EMBL" id="AOR22239.1"/>
    </source>
</evidence>
<dbReference type="RefSeq" id="WP_069678405.1">
    <property type="nucleotide sequence ID" value="NZ_CP017253.2"/>
</dbReference>
<feature type="transmembrane region" description="Helical" evidence="6">
    <location>
        <begin position="79"/>
        <end position="100"/>
    </location>
</feature>
<dbReference type="OrthoDB" id="9768885at2"/>
<feature type="transmembrane region" description="Helical" evidence="6">
    <location>
        <begin position="306"/>
        <end position="324"/>
    </location>
</feature>
<keyword evidence="3 6" id="KW-0812">Transmembrane</keyword>
<dbReference type="PRINTS" id="PR00173">
    <property type="entry name" value="EDTRNSPORT"/>
</dbReference>
<keyword evidence="5 6" id="KW-0472">Membrane</keyword>
<dbReference type="EMBL" id="CP017253">
    <property type="protein sequence ID" value="AOR22239.1"/>
    <property type="molecule type" value="Genomic_DNA"/>
</dbReference>
<dbReference type="KEGG" id="ctae:BGI42_00135"/>
<feature type="transmembrane region" description="Helical" evidence="6">
    <location>
        <begin position="121"/>
        <end position="143"/>
    </location>
</feature>
<dbReference type="AlphaFoldDB" id="A0A1D7XGQ8"/>
<dbReference type="InterPro" id="IPR036458">
    <property type="entry name" value="Na:dicarbo_symporter_sf"/>
</dbReference>
<evidence type="ECO:0000256" key="3">
    <source>
        <dbReference type="ARBA" id="ARBA00022692"/>
    </source>
</evidence>
<comment type="subcellular location">
    <subcellularLocation>
        <location evidence="1">Membrane</location>
        <topology evidence="1">Multi-pass membrane protein</topology>
    </subcellularLocation>
</comment>
<evidence type="ECO:0000256" key="4">
    <source>
        <dbReference type="ARBA" id="ARBA00022989"/>
    </source>
</evidence>
<protein>
    <submittedName>
        <fullName evidence="7">Dicarboxylate/amino acid:cation symporter</fullName>
    </submittedName>
</protein>
<dbReference type="GO" id="GO:0032329">
    <property type="term" value="P:serine transport"/>
    <property type="evidence" value="ECO:0007669"/>
    <property type="project" value="TreeGrafter"/>
</dbReference>
<dbReference type="PANTHER" id="PTHR42865">
    <property type="entry name" value="PROTON/GLUTAMATE-ASPARTATE SYMPORTER"/>
    <property type="match status" value="1"/>
</dbReference>
<dbReference type="Proteomes" id="UP000094652">
    <property type="component" value="Chromosome"/>
</dbReference>
<name>A0A1D7XGQ8_9CLOT</name>
<organism evidence="7 8">
    <name type="scientific">Clostridium taeniosporum</name>
    <dbReference type="NCBI Taxonomy" id="394958"/>
    <lineage>
        <taxon>Bacteria</taxon>
        <taxon>Bacillati</taxon>
        <taxon>Bacillota</taxon>
        <taxon>Clostridia</taxon>
        <taxon>Eubacteriales</taxon>
        <taxon>Clostridiaceae</taxon>
        <taxon>Clostridium</taxon>
    </lineage>
</organism>
<dbReference type="SUPFAM" id="SSF118215">
    <property type="entry name" value="Proton glutamate symport protein"/>
    <property type="match status" value="1"/>
</dbReference>
<evidence type="ECO:0000256" key="2">
    <source>
        <dbReference type="ARBA" id="ARBA00022448"/>
    </source>
</evidence>
<dbReference type="Pfam" id="PF00375">
    <property type="entry name" value="SDF"/>
    <property type="match status" value="1"/>
</dbReference>
<sequence length="389" mass="41873">MKNLSLIKRIFTFLILGIILGLTCKNLNIMFPIRILATFSALFGSFLSFVIPLIIIAFIVPGIASLGKNSGKVLVGTTILAYISTIISGMVAYFIGISFLPKIIKTATLISTEAVKIEPYFTIEIPPIVNIMSALVFSFIFGIGLSKINNSSLLKGFHEFSSIVSMIISKILIPLVPLYIAAIFAKLSLSGEIFTTIKSFATIYLILFILQFLYILCQYSIAGALKKENPFKLLKNMIPAYLTAVGTQSSAATIPVTLNCTRENNVSEEVADLVVPLCATIHIAGDTITLVLTSIGLMLMRGQMPTLYTMIPFILMLGITMVAAPGVPGGGVMAALGLLESMLGFGNIEKPIMIALHAAQDSFGTATNITGDGALSLIVDYFVNKFKDK</sequence>
<dbReference type="Gene3D" id="1.10.3860.10">
    <property type="entry name" value="Sodium:dicarboxylate symporter"/>
    <property type="match status" value="1"/>
</dbReference>
<dbReference type="GO" id="GO:0005886">
    <property type="term" value="C:plasma membrane"/>
    <property type="evidence" value="ECO:0007669"/>
    <property type="project" value="TreeGrafter"/>
</dbReference>
<keyword evidence="4 6" id="KW-1133">Transmembrane helix</keyword>
<proteinExistence type="predicted"/>
<keyword evidence="2" id="KW-0813">Transport</keyword>
<keyword evidence="8" id="KW-1185">Reference proteome</keyword>
<accession>A0A1D7XGQ8</accession>
<feature type="transmembrane region" description="Helical" evidence="6">
    <location>
        <begin position="163"/>
        <end position="189"/>
    </location>
</feature>
<reference evidence="8" key="1">
    <citation type="submission" date="2016-09" db="EMBL/GenBank/DDBJ databases">
        <title>Genomics of Clostridium taeniosporum, an organism which forms endospores with ribbon-like appendages.</title>
        <authorList>
            <person name="Walker J.R."/>
        </authorList>
    </citation>
    <scope>NUCLEOTIDE SEQUENCE [LARGE SCALE GENOMIC DNA]</scope>
    <source>
        <strain evidence="8">1/k</strain>
    </source>
</reference>
<evidence type="ECO:0000313" key="8">
    <source>
        <dbReference type="Proteomes" id="UP000094652"/>
    </source>
</evidence>